<organism evidence="2 3">
    <name type="scientific">Streptomyces atratus</name>
    <dbReference type="NCBI Taxonomy" id="1893"/>
    <lineage>
        <taxon>Bacteria</taxon>
        <taxon>Bacillati</taxon>
        <taxon>Actinomycetota</taxon>
        <taxon>Actinomycetes</taxon>
        <taxon>Kitasatosporales</taxon>
        <taxon>Streptomycetaceae</taxon>
        <taxon>Streptomyces</taxon>
    </lineage>
</organism>
<dbReference type="AlphaFoldDB" id="A0A1K1TDJ5"/>
<dbReference type="Proteomes" id="UP000181909">
    <property type="component" value="Unassembled WGS sequence"/>
</dbReference>
<name>A0A1K1TDJ5_STRAR</name>
<protein>
    <recommendedName>
        <fullName evidence="1">DUF397 domain-containing protein</fullName>
    </recommendedName>
</protein>
<accession>A0A1K1TDJ5</accession>
<feature type="domain" description="DUF397" evidence="1">
    <location>
        <begin position="17"/>
        <end position="69"/>
    </location>
</feature>
<reference evidence="2 3" key="1">
    <citation type="submission" date="2016-11" db="EMBL/GenBank/DDBJ databases">
        <authorList>
            <person name="Jaros S."/>
            <person name="Januszkiewicz K."/>
            <person name="Wedrychowicz H."/>
        </authorList>
    </citation>
    <scope>NUCLEOTIDE SEQUENCE [LARGE SCALE GENOMIC DNA]</scope>
    <source>
        <strain evidence="2 3">OK807</strain>
    </source>
</reference>
<proteinExistence type="predicted"/>
<dbReference type="Pfam" id="PF04149">
    <property type="entry name" value="DUF397"/>
    <property type="match status" value="1"/>
</dbReference>
<dbReference type="InterPro" id="IPR007278">
    <property type="entry name" value="DUF397"/>
</dbReference>
<dbReference type="RefSeq" id="WP_072482970.1">
    <property type="nucleotide sequence ID" value="NZ_CP108276.1"/>
</dbReference>
<evidence type="ECO:0000313" key="2">
    <source>
        <dbReference type="EMBL" id="SFW98640.1"/>
    </source>
</evidence>
<evidence type="ECO:0000259" key="1">
    <source>
        <dbReference type="Pfam" id="PF04149"/>
    </source>
</evidence>
<dbReference type="STRING" id="1893.SAMN02787144_100127"/>
<gene>
    <name evidence="2" type="ORF">SAMN02787144_100127</name>
</gene>
<dbReference type="EMBL" id="FPJO01000001">
    <property type="protein sequence ID" value="SFW98640.1"/>
    <property type="molecule type" value="Genomic_DNA"/>
</dbReference>
<evidence type="ECO:0000313" key="3">
    <source>
        <dbReference type="Proteomes" id="UP000181909"/>
    </source>
</evidence>
<sequence>MNEDRTAELHAYDISALAWHKATASGGEGNCVEVASLPGGATAVRDSKDLARTPLRFSAPGWAAFRAGVIDGAL</sequence>